<evidence type="ECO:0000313" key="2">
    <source>
        <dbReference type="Proteomes" id="UP000521872"/>
    </source>
</evidence>
<comment type="caution">
    <text evidence="1">The sequence shown here is derived from an EMBL/GenBank/DDBJ whole genome shotgun (WGS) entry which is preliminary data.</text>
</comment>
<protein>
    <recommendedName>
        <fullName evidence="3">F-box domain-containing protein</fullName>
    </recommendedName>
</protein>
<organism evidence="1 2">
    <name type="scientific">Agrocybe pediades</name>
    <dbReference type="NCBI Taxonomy" id="84607"/>
    <lineage>
        <taxon>Eukaryota</taxon>
        <taxon>Fungi</taxon>
        <taxon>Dikarya</taxon>
        <taxon>Basidiomycota</taxon>
        <taxon>Agaricomycotina</taxon>
        <taxon>Agaricomycetes</taxon>
        <taxon>Agaricomycetidae</taxon>
        <taxon>Agaricales</taxon>
        <taxon>Agaricineae</taxon>
        <taxon>Strophariaceae</taxon>
        <taxon>Agrocybe</taxon>
    </lineage>
</organism>
<proteinExistence type="predicted"/>
<dbReference type="SUPFAM" id="SSF81383">
    <property type="entry name" value="F-box domain"/>
    <property type="match status" value="1"/>
</dbReference>
<name>A0A8H4VJG9_9AGAR</name>
<dbReference type="Proteomes" id="UP000521872">
    <property type="component" value="Unassembled WGS sequence"/>
</dbReference>
<reference evidence="1 2" key="1">
    <citation type="submission" date="2019-12" db="EMBL/GenBank/DDBJ databases">
        <authorList>
            <person name="Floudas D."/>
            <person name="Bentzer J."/>
            <person name="Ahren D."/>
            <person name="Johansson T."/>
            <person name="Persson P."/>
            <person name="Tunlid A."/>
        </authorList>
    </citation>
    <scope>NUCLEOTIDE SEQUENCE [LARGE SCALE GENOMIC DNA]</scope>
    <source>
        <strain evidence="1 2">CBS 102.39</strain>
    </source>
</reference>
<keyword evidence="2" id="KW-1185">Reference proteome</keyword>
<dbReference type="AlphaFoldDB" id="A0A8H4VJG9"/>
<evidence type="ECO:0008006" key="3">
    <source>
        <dbReference type="Google" id="ProtNLM"/>
    </source>
</evidence>
<sequence length="782" mass="88955">MEPGDTATPTYCYPGGHATGSSNLFLSIYDEEEYYERLALLELSPNALVDPGTELGSATATGINVNMLHFDINRVQASTSVLGLDRPTIYHLLRLFDSITGFHKGYLDLSGRHPERYFDLQSQWNRFLCSLLSLGTEIRIDEVSEAQAKYCIEFNTERWRRFQMKWRLPETTTYSQILKCTQRLLRELKQNPAPFFQTLCLTHLPNEVLDNIFSLASMAQAKALASTCHTLNDIGQRQIFRTWHMKLHVPPHITPFNVEYSSIDLPALAYYCRQDLEKNAQFILSNPHISHRMQRLVLTDEWWVSRRAHSNGNNPFMLGIDFYRSVTQIFASVLKIATRLTTLVLCNLEINFELTRRISEIPTLHTLEMHLCHIPLMVRKKLNIGTDQSFMFPQVANLRIYMDSSFSETHSQWHALLLCPHIRTLSVVQYGVGAFPSPDAMFWAKCRMNNLERLSLDNIDASDLAQLMNFLMNHREAVLHMTHFKLHMDWGVPDPEALDILRAIHLAPLEVLVLEGLADAEFELFDRIAEQFPELIALTLVRRQNRNQHQNKLALWPRPSWEYAQHVRAFKKLKHFCWNFLTEYWDATPVALLAFEADFRTASSSSAGSSSSSASSSSSSLGAAATIDLSKTEEVPYFLDSHWLALPFVAHCPTLETFSLMDRTIDMVCRIERHPITRAVKLVPKYYPTHMMHDCFSTTATMSSPSPSELLSSSTSAAVALSNSPASAYSLSSLAADGSASSPPAVERVEFGWTDVDQVMRWNTTTMSYWPSLLPLSKPRLS</sequence>
<accession>A0A8H4VJG9</accession>
<gene>
    <name evidence="1" type="ORF">D9613_011123</name>
</gene>
<dbReference type="InterPro" id="IPR036047">
    <property type="entry name" value="F-box-like_dom_sf"/>
</dbReference>
<dbReference type="EMBL" id="JAACJL010000046">
    <property type="protein sequence ID" value="KAF4613181.1"/>
    <property type="molecule type" value="Genomic_DNA"/>
</dbReference>
<evidence type="ECO:0000313" key="1">
    <source>
        <dbReference type="EMBL" id="KAF4613181.1"/>
    </source>
</evidence>